<dbReference type="Pfam" id="PF00356">
    <property type="entry name" value="LacI"/>
    <property type="match status" value="1"/>
</dbReference>
<dbReference type="PANTHER" id="PTHR30146:SF109">
    <property type="entry name" value="HTH-TYPE TRANSCRIPTIONAL REGULATOR GALS"/>
    <property type="match status" value="1"/>
</dbReference>
<dbReference type="EMBL" id="CP026923">
    <property type="protein sequence ID" value="AVG24277.1"/>
    <property type="molecule type" value="Genomic_DNA"/>
</dbReference>
<organism evidence="5 6">
    <name type="scientific">Pontimonas salivibrio</name>
    <dbReference type="NCBI Taxonomy" id="1159327"/>
    <lineage>
        <taxon>Bacteria</taxon>
        <taxon>Bacillati</taxon>
        <taxon>Actinomycetota</taxon>
        <taxon>Actinomycetes</taxon>
        <taxon>Micrococcales</taxon>
        <taxon>Microbacteriaceae</taxon>
        <taxon>Pontimonas</taxon>
    </lineage>
</organism>
<dbReference type="PROSITE" id="PS50932">
    <property type="entry name" value="HTH_LACI_2"/>
    <property type="match status" value="1"/>
</dbReference>
<dbReference type="Gene3D" id="1.10.260.40">
    <property type="entry name" value="lambda repressor-like DNA-binding domains"/>
    <property type="match status" value="1"/>
</dbReference>
<protein>
    <submittedName>
        <fullName evidence="5">LacI-like transcription factor</fullName>
    </submittedName>
</protein>
<sequence>MAQERRNNGGVTVFDVAEHAGVSIATVSRALSGTRSMSEGLRTRVQDSARTLGYQVNLVGRALRQKKTSTLGLIIPDLENPFFSSLAQRISRRFGESEVDVLIASADNDKAQEKRAVQSFLGRQVDALVMIPTDEVESEEALLLASEYVPTIQFDRQVPHLPIPYIGCDNAAGMDLVGAYLETSVDTSSQPVILVGGGESSSSGRERSSEFLTAQSPVLHLEGSFSFSWGQKAAKQILKRGFQTATIVTGADVIALGVISWLTSAGHKIPDDFRVIGFDDVGVAQLSHPTLTTVRQPVEEMTEAIKTLMQEATGSPAPTSQRFAPELIVRASG</sequence>
<feature type="domain" description="HTH lacI-type" evidence="4">
    <location>
        <begin position="11"/>
        <end position="65"/>
    </location>
</feature>
<evidence type="ECO:0000256" key="1">
    <source>
        <dbReference type="ARBA" id="ARBA00023015"/>
    </source>
</evidence>
<evidence type="ECO:0000256" key="3">
    <source>
        <dbReference type="ARBA" id="ARBA00023163"/>
    </source>
</evidence>
<dbReference type="AlphaFoldDB" id="A0A2L2BRM1"/>
<dbReference type="GO" id="GO:0003700">
    <property type="term" value="F:DNA-binding transcription factor activity"/>
    <property type="evidence" value="ECO:0007669"/>
    <property type="project" value="TreeGrafter"/>
</dbReference>
<evidence type="ECO:0000313" key="6">
    <source>
        <dbReference type="Proteomes" id="UP000243077"/>
    </source>
</evidence>
<dbReference type="KEGG" id="psai:C3B54_111331"/>
<evidence type="ECO:0000313" key="5">
    <source>
        <dbReference type="EMBL" id="AVG24277.1"/>
    </source>
</evidence>
<dbReference type="Pfam" id="PF13377">
    <property type="entry name" value="Peripla_BP_3"/>
    <property type="match status" value="1"/>
</dbReference>
<dbReference type="InterPro" id="IPR028082">
    <property type="entry name" value="Peripla_BP_I"/>
</dbReference>
<dbReference type="RefSeq" id="WP_104913778.1">
    <property type="nucleotide sequence ID" value="NZ_CP026923.1"/>
</dbReference>
<proteinExistence type="predicted"/>
<dbReference type="SUPFAM" id="SSF47413">
    <property type="entry name" value="lambda repressor-like DNA-binding domains"/>
    <property type="match status" value="1"/>
</dbReference>
<dbReference type="InterPro" id="IPR010982">
    <property type="entry name" value="Lambda_DNA-bd_dom_sf"/>
</dbReference>
<dbReference type="PROSITE" id="PS00356">
    <property type="entry name" value="HTH_LACI_1"/>
    <property type="match status" value="1"/>
</dbReference>
<evidence type="ECO:0000259" key="4">
    <source>
        <dbReference type="PROSITE" id="PS50932"/>
    </source>
</evidence>
<keyword evidence="1" id="KW-0805">Transcription regulation</keyword>
<dbReference type="PANTHER" id="PTHR30146">
    <property type="entry name" value="LACI-RELATED TRANSCRIPTIONAL REPRESSOR"/>
    <property type="match status" value="1"/>
</dbReference>
<evidence type="ECO:0000256" key="2">
    <source>
        <dbReference type="ARBA" id="ARBA00023125"/>
    </source>
</evidence>
<name>A0A2L2BRM1_9MICO</name>
<keyword evidence="6" id="KW-1185">Reference proteome</keyword>
<dbReference type="CDD" id="cd06267">
    <property type="entry name" value="PBP1_LacI_sugar_binding-like"/>
    <property type="match status" value="1"/>
</dbReference>
<dbReference type="Proteomes" id="UP000243077">
    <property type="component" value="Chromosome"/>
</dbReference>
<keyword evidence="2" id="KW-0238">DNA-binding</keyword>
<dbReference type="OrthoDB" id="37081at2"/>
<dbReference type="InterPro" id="IPR000843">
    <property type="entry name" value="HTH_LacI"/>
</dbReference>
<dbReference type="SMART" id="SM00354">
    <property type="entry name" value="HTH_LACI"/>
    <property type="match status" value="1"/>
</dbReference>
<dbReference type="SUPFAM" id="SSF53822">
    <property type="entry name" value="Periplasmic binding protein-like I"/>
    <property type="match status" value="1"/>
</dbReference>
<dbReference type="GO" id="GO:0000976">
    <property type="term" value="F:transcription cis-regulatory region binding"/>
    <property type="evidence" value="ECO:0007669"/>
    <property type="project" value="TreeGrafter"/>
</dbReference>
<accession>A0A2L2BRM1</accession>
<dbReference type="CDD" id="cd01392">
    <property type="entry name" value="HTH_LacI"/>
    <property type="match status" value="1"/>
</dbReference>
<reference evidence="5 6" key="1">
    <citation type="submission" date="2018-02" db="EMBL/GenBank/DDBJ databases">
        <title>Complete genome of the streamlined marine actinobacterium Pontimonas salivibrio CL-TW6 adapted to coastal planktonic lifestype.</title>
        <authorList>
            <person name="Cho B.C."/>
            <person name="Hardies S.C."/>
            <person name="Jang G.I."/>
            <person name="Hwang C.Y."/>
        </authorList>
    </citation>
    <scope>NUCLEOTIDE SEQUENCE [LARGE SCALE GENOMIC DNA]</scope>
    <source>
        <strain evidence="5 6">CL-TW6</strain>
    </source>
</reference>
<dbReference type="Gene3D" id="3.40.50.2300">
    <property type="match status" value="2"/>
</dbReference>
<dbReference type="InterPro" id="IPR046335">
    <property type="entry name" value="LacI/GalR-like_sensor"/>
</dbReference>
<keyword evidence="3" id="KW-0804">Transcription</keyword>
<gene>
    <name evidence="5" type="ORF">C3B54_111331</name>
</gene>